<protein>
    <submittedName>
        <fullName evidence="1">Uncharacterized protein</fullName>
    </submittedName>
</protein>
<dbReference type="Proteomes" id="UP000266861">
    <property type="component" value="Unassembled WGS sequence"/>
</dbReference>
<comment type="caution">
    <text evidence="1">The sequence shown here is derived from an EMBL/GenBank/DDBJ whole genome shotgun (WGS) entry which is preliminary data.</text>
</comment>
<dbReference type="EMBL" id="PQFF01000431">
    <property type="protein sequence ID" value="RHZ50469.1"/>
    <property type="molecule type" value="Genomic_DNA"/>
</dbReference>
<evidence type="ECO:0000313" key="1">
    <source>
        <dbReference type="EMBL" id="RHZ50469.1"/>
    </source>
</evidence>
<evidence type="ECO:0000313" key="2">
    <source>
        <dbReference type="Proteomes" id="UP000266861"/>
    </source>
</evidence>
<reference evidence="1 2" key="1">
    <citation type="submission" date="2018-08" db="EMBL/GenBank/DDBJ databases">
        <title>Genome and evolution of the arbuscular mycorrhizal fungus Diversispora epigaea (formerly Glomus versiforme) and its bacterial endosymbionts.</title>
        <authorList>
            <person name="Sun X."/>
            <person name="Fei Z."/>
            <person name="Harrison M."/>
        </authorList>
    </citation>
    <scope>NUCLEOTIDE SEQUENCE [LARGE SCALE GENOMIC DNA]</scope>
    <source>
        <strain evidence="1 2">IT104</strain>
    </source>
</reference>
<keyword evidence="2" id="KW-1185">Reference proteome</keyword>
<gene>
    <name evidence="1" type="ORF">Glove_498g31</name>
</gene>
<name>A0A397GJV5_9GLOM</name>
<accession>A0A397GJV5</accession>
<proteinExistence type="predicted"/>
<sequence length="99" mass="11770">MLEQNYNNSSFPFSLHSIYLTNNNEINNKKELFNEMLTWTDDDTNDTSSISDINFEDLEDFENETSDQKSNNEIFEQKIEDEIINIKFTLYLSSKLIWP</sequence>
<organism evidence="1 2">
    <name type="scientific">Diversispora epigaea</name>
    <dbReference type="NCBI Taxonomy" id="1348612"/>
    <lineage>
        <taxon>Eukaryota</taxon>
        <taxon>Fungi</taxon>
        <taxon>Fungi incertae sedis</taxon>
        <taxon>Mucoromycota</taxon>
        <taxon>Glomeromycotina</taxon>
        <taxon>Glomeromycetes</taxon>
        <taxon>Diversisporales</taxon>
        <taxon>Diversisporaceae</taxon>
        <taxon>Diversispora</taxon>
    </lineage>
</organism>
<dbReference type="AlphaFoldDB" id="A0A397GJV5"/>